<reference evidence="1 2" key="1">
    <citation type="submission" date="2021-04" db="EMBL/GenBank/DDBJ databases">
        <authorList>
            <person name="Bliznina A."/>
        </authorList>
    </citation>
    <scope>NUCLEOTIDE SEQUENCE [LARGE SCALE GENOMIC DNA]</scope>
</reference>
<protein>
    <submittedName>
        <fullName evidence="1">Oidioi.mRNA.OKI2018_I69.chr1.g3706.t1.cds</fullName>
    </submittedName>
</protein>
<dbReference type="Proteomes" id="UP001158576">
    <property type="component" value="Chromosome 1"/>
</dbReference>
<proteinExistence type="predicted"/>
<evidence type="ECO:0000313" key="1">
    <source>
        <dbReference type="EMBL" id="CAG5108250.1"/>
    </source>
</evidence>
<dbReference type="EMBL" id="OU015566">
    <property type="protein sequence ID" value="CAG5108250.1"/>
    <property type="molecule type" value="Genomic_DNA"/>
</dbReference>
<evidence type="ECO:0000313" key="2">
    <source>
        <dbReference type="Proteomes" id="UP001158576"/>
    </source>
</evidence>
<gene>
    <name evidence="1" type="ORF">OKIOD_LOCUS12471</name>
</gene>
<organism evidence="1 2">
    <name type="scientific">Oikopleura dioica</name>
    <name type="common">Tunicate</name>
    <dbReference type="NCBI Taxonomy" id="34765"/>
    <lineage>
        <taxon>Eukaryota</taxon>
        <taxon>Metazoa</taxon>
        <taxon>Chordata</taxon>
        <taxon>Tunicata</taxon>
        <taxon>Appendicularia</taxon>
        <taxon>Copelata</taxon>
        <taxon>Oikopleuridae</taxon>
        <taxon>Oikopleura</taxon>
    </lineage>
</organism>
<accession>A0ABN7SUR9</accession>
<name>A0ABN7SUR9_OIKDI</name>
<keyword evidence="2" id="KW-1185">Reference proteome</keyword>
<sequence>MESQERNRRLLEMSKLENLKDFYQEFAEDSKLQDHEEAITKVMTAMVWYTEDFFTFHKESGPLHKDFESDRIYGFRKICESTLTAFHHQLNLPLESLYVQIPDLTVLPKIMTPFLLDFWKESTLEEAQKNVSQCLGRKWDENTISSLVFK</sequence>